<sequence length="147" mass="16757">MSIIAIDILTKEFYDTISFRDGVSPDSTTLYDIFHGDGLLINNSSETALLYTALSYVQNLESLVAVGETKQYISLEIASKTEIFGKAAQRASIYEYTFADYEPEVMSRGINFIQYVQIGENWYITSMVWHDENEDHQIPAAYLRSRV</sequence>
<protein>
    <recommendedName>
        <fullName evidence="3">SnoaL-like protein</fullName>
    </recommendedName>
</protein>
<evidence type="ECO:0000313" key="2">
    <source>
        <dbReference type="Proteomes" id="UP001597601"/>
    </source>
</evidence>
<dbReference type="Proteomes" id="UP001597601">
    <property type="component" value="Unassembled WGS sequence"/>
</dbReference>
<evidence type="ECO:0008006" key="3">
    <source>
        <dbReference type="Google" id="ProtNLM"/>
    </source>
</evidence>
<name>A0ABW5XU70_9SPHI</name>
<organism evidence="1 2">
    <name type="scientific">Mucilaginibacter antarcticus</name>
    <dbReference type="NCBI Taxonomy" id="1855725"/>
    <lineage>
        <taxon>Bacteria</taxon>
        <taxon>Pseudomonadati</taxon>
        <taxon>Bacteroidota</taxon>
        <taxon>Sphingobacteriia</taxon>
        <taxon>Sphingobacteriales</taxon>
        <taxon>Sphingobacteriaceae</taxon>
        <taxon>Mucilaginibacter</taxon>
    </lineage>
</organism>
<reference evidence="2" key="1">
    <citation type="journal article" date="2019" name="Int. J. Syst. Evol. Microbiol.">
        <title>The Global Catalogue of Microorganisms (GCM) 10K type strain sequencing project: providing services to taxonomists for standard genome sequencing and annotation.</title>
        <authorList>
            <consortium name="The Broad Institute Genomics Platform"/>
            <consortium name="The Broad Institute Genome Sequencing Center for Infectious Disease"/>
            <person name="Wu L."/>
            <person name="Ma J."/>
        </authorList>
    </citation>
    <scope>NUCLEOTIDE SEQUENCE [LARGE SCALE GENOMIC DNA]</scope>
    <source>
        <strain evidence="2">KCTC 52232</strain>
    </source>
</reference>
<evidence type="ECO:0000313" key="1">
    <source>
        <dbReference type="EMBL" id="MFD2866509.1"/>
    </source>
</evidence>
<accession>A0ABW5XU70</accession>
<keyword evidence="2" id="KW-1185">Reference proteome</keyword>
<comment type="caution">
    <text evidence="1">The sequence shown here is derived from an EMBL/GenBank/DDBJ whole genome shotgun (WGS) entry which is preliminary data.</text>
</comment>
<proteinExistence type="predicted"/>
<dbReference type="EMBL" id="JBHUON010000028">
    <property type="protein sequence ID" value="MFD2866509.1"/>
    <property type="molecule type" value="Genomic_DNA"/>
</dbReference>
<gene>
    <name evidence="1" type="ORF">ACFSYC_17570</name>
</gene>
<dbReference type="RefSeq" id="WP_377130150.1">
    <property type="nucleotide sequence ID" value="NZ_JBHUHN010000001.1"/>
</dbReference>